<dbReference type="OrthoDB" id="9786141at2"/>
<dbReference type="SUPFAM" id="SSF46785">
    <property type="entry name" value="Winged helix' DNA-binding domain"/>
    <property type="match status" value="1"/>
</dbReference>
<dbReference type="InterPro" id="IPR036388">
    <property type="entry name" value="WH-like_DNA-bd_sf"/>
</dbReference>
<dbReference type="RefSeq" id="WP_105247468.1">
    <property type="nucleotide sequence ID" value="NZ_PSZM01000045.1"/>
</dbReference>
<reference evidence="2 3" key="1">
    <citation type="submission" date="2018-02" db="EMBL/GenBank/DDBJ databases">
        <title>Genome sequences of Apibacter spp., gut symbionts of Asian honey bees.</title>
        <authorList>
            <person name="Kwong W.K."/>
            <person name="Steele M.I."/>
            <person name="Moran N.A."/>
        </authorList>
    </citation>
    <scope>NUCLEOTIDE SEQUENCE [LARGE SCALE GENOMIC DNA]</scope>
    <source>
        <strain evidence="3">wkB301</strain>
    </source>
</reference>
<dbReference type="Proteomes" id="UP000238042">
    <property type="component" value="Unassembled WGS sequence"/>
</dbReference>
<dbReference type="GO" id="GO:0016787">
    <property type="term" value="F:hydrolase activity"/>
    <property type="evidence" value="ECO:0007669"/>
    <property type="project" value="UniProtKB-KW"/>
</dbReference>
<dbReference type="CDD" id="cd18873">
    <property type="entry name" value="NUDIX_NadM_like"/>
    <property type="match status" value="1"/>
</dbReference>
<dbReference type="InterPro" id="IPR036390">
    <property type="entry name" value="WH_DNA-bd_sf"/>
</dbReference>
<name>A0A2S8A8E5_9FLAO</name>
<feature type="domain" description="Nudix hydrolase" evidence="1">
    <location>
        <begin position="1"/>
        <end position="155"/>
    </location>
</feature>
<dbReference type="InterPro" id="IPR000086">
    <property type="entry name" value="NUDIX_hydrolase_dom"/>
</dbReference>
<dbReference type="PANTHER" id="PTHR43736">
    <property type="entry name" value="ADP-RIBOSE PYROPHOSPHATASE"/>
    <property type="match status" value="1"/>
</dbReference>
<dbReference type="PANTHER" id="PTHR43736:SF4">
    <property type="entry name" value="SLR1690 PROTEIN"/>
    <property type="match status" value="1"/>
</dbReference>
<protein>
    <submittedName>
        <fullName evidence="2">NUDIX hydrolase</fullName>
    </submittedName>
</protein>
<dbReference type="Pfam" id="PF00293">
    <property type="entry name" value="NUDIX"/>
    <property type="match status" value="1"/>
</dbReference>
<dbReference type="Pfam" id="PF21906">
    <property type="entry name" value="WHD_NrtR"/>
    <property type="match status" value="1"/>
</dbReference>
<gene>
    <name evidence="2" type="ORF">C4S77_10300</name>
</gene>
<keyword evidence="2" id="KW-0378">Hydrolase</keyword>
<keyword evidence="3" id="KW-1185">Reference proteome</keyword>
<comment type="caution">
    <text evidence="2">The sequence shown here is derived from an EMBL/GenBank/DDBJ whole genome shotgun (WGS) entry which is preliminary data.</text>
</comment>
<organism evidence="2 3">
    <name type="scientific">Apibacter adventoris</name>
    <dbReference type="NCBI Taxonomy" id="1679466"/>
    <lineage>
        <taxon>Bacteria</taxon>
        <taxon>Pseudomonadati</taxon>
        <taxon>Bacteroidota</taxon>
        <taxon>Flavobacteriia</taxon>
        <taxon>Flavobacteriales</taxon>
        <taxon>Weeksellaceae</taxon>
        <taxon>Apibacter</taxon>
    </lineage>
</organism>
<accession>A0A2S8A8E5</accession>
<dbReference type="EMBL" id="PSZM01000045">
    <property type="protein sequence ID" value="PQL90833.1"/>
    <property type="molecule type" value="Genomic_DNA"/>
</dbReference>
<dbReference type="AlphaFoldDB" id="A0A2S8A8E5"/>
<dbReference type="Gene3D" id="1.10.10.10">
    <property type="entry name" value="Winged helix-like DNA-binding domain superfamily/Winged helix DNA-binding domain"/>
    <property type="match status" value="1"/>
</dbReference>
<dbReference type="InterPro" id="IPR015797">
    <property type="entry name" value="NUDIX_hydrolase-like_dom_sf"/>
</dbReference>
<dbReference type="SUPFAM" id="SSF55811">
    <property type="entry name" value="Nudix"/>
    <property type="match status" value="1"/>
</dbReference>
<dbReference type="Gene3D" id="3.90.79.10">
    <property type="entry name" value="Nucleoside Triphosphate Pyrophosphohydrolase"/>
    <property type="match status" value="1"/>
</dbReference>
<evidence type="ECO:0000313" key="2">
    <source>
        <dbReference type="EMBL" id="PQL90833.1"/>
    </source>
</evidence>
<evidence type="ECO:0000313" key="3">
    <source>
        <dbReference type="Proteomes" id="UP000238042"/>
    </source>
</evidence>
<evidence type="ECO:0000259" key="1">
    <source>
        <dbReference type="PROSITE" id="PS51462"/>
    </source>
</evidence>
<dbReference type="InterPro" id="IPR054105">
    <property type="entry name" value="WHD_NrtR"/>
</dbReference>
<sequence>MNHFFESKHLLLNSKDKFLPNILLNNVIFGYYEGKIKILLKKLMIYDKWMLPEGFIYKTESVEEAAYRALKENIGIDNILLTQFHVFGEINRLYSKVDKNILNQRYVSIGYYAFVNYSKVKMFCNEKEEIRWFDINKLPKLYGDHNKIINTAIFEICKYINHIPIGYELLPEKFTMSELRLIYEAFLGENLDRRNFQRKMLSMGFINKLNEKSEKRGIKPTILYSFKKDKYMKCLMQFLKL</sequence>
<dbReference type="PROSITE" id="PS51462">
    <property type="entry name" value="NUDIX"/>
    <property type="match status" value="1"/>
</dbReference>
<proteinExistence type="predicted"/>